<accession>A0A1M6LLY4</accession>
<dbReference type="AlphaFoldDB" id="A0A1M6LLY4"/>
<keyword evidence="2" id="KW-1185">Reference proteome</keyword>
<dbReference type="GO" id="GO:0016740">
    <property type="term" value="F:transferase activity"/>
    <property type="evidence" value="ECO:0007669"/>
    <property type="project" value="UniProtKB-KW"/>
</dbReference>
<dbReference type="EMBL" id="FQZL01000033">
    <property type="protein sequence ID" value="SHJ72185.1"/>
    <property type="molecule type" value="Genomic_DNA"/>
</dbReference>
<gene>
    <name evidence="1" type="ORF">SAMN02745751_03209</name>
</gene>
<organism evidence="1 2">
    <name type="scientific">Dethiosulfatibacter aminovorans DSM 17477</name>
    <dbReference type="NCBI Taxonomy" id="1121476"/>
    <lineage>
        <taxon>Bacteria</taxon>
        <taxon>Bacillati</taxon>
        <taxon>Bacillota</taxon>
        <taxon>Tissierellia</taxon>
        <taxon>Dethiosulfatibacter</taxon>
    </lineage>
</organism>
<dbReference type="Proteomes" id="UP000184052">
    <property type="component" value="Unassembled WGS sequence"/>
</dbReference>
<evidence type="ECO:0000313" key="1">
    <source>
        <dbReference type="EMBL" id="SHJ72185.1"/>
    </source>
</evidence>
<sequence length="299" mass="33777">MVAGIKIAKRFKVPCICEVRDLWPETIFAFGKTKEKSILGQLLIAGEHWIYKNSDALVFLKEGDTDYLRERMWLKSSGGDISDDKCYYINNGVDIEAFSEQIRSETICDEDLNNAKFKVIYTGAIRPINNVGNILDAAKLIEDNDNVQFLIFGEGNQLEILRKRIVDEGITNVKLKGYVDKKYIPYVLSKSSVNILNYSQSKYNWSRGNSSNKLFEYMASGKPIISTVKMGYSPIDKYDCGIALEKDTPEALADAVTGIFEMSEERYNEISGNAKLGAEDFDYKVLTSKMISLMESQMS</sequence>
<dbReference type="STRING" id="1121476.SAMN02745751_03209"/>
<protein>
    <submittedName>
        <fullName evidence="1">Glycosyltransferase involved in cell wall bisynthesis</fullName>
    </submittedName>
</protein>
<name>A0A1M6LLY4_9FIRM</name>
<dbReference type="PANTHER" id="PTHR12526">
    <property type="entry name" value="GLYCOSYLTRANSFERASE"/>
    <property type="match status" value="1"/>
</dbReference>
<proteinExistence type="predicted"/>
<dbReference type="CDD" id="cd03794">
    <property type="entry name" value="GT4_WbuB-like"/>
    <property type="match status" value="1"/>
</dbReference>
<evidence type="ECO:0000313" key="2">
    <source>
        <dbReference type="Proteomes" id="UP000184052"/>
    </source>
</evidence>
<dbReference type="Gene3D" id="3.40.50.2000">
    <property type="entry name" value="Glycogen Phosphorylase B"/>
    <property type="match status" value="2"/>
</dbReference>
<reference evidence="1 2" key="1">
    <citation type="submission" date="2016-11" db="EMBL/GenBank/DDBJ databases">
        <authorList>
            <person name="Jaros S."/>
            <person name="Januszkiewicz K."/>
            <person name="Wedrychowicz H."/>
        </authorList>
    </citation>
    <scope>NUCLEOTIDE SEQUENCE [LARGE SCALE GENOMIC DNA]</scope>
    <source>
        <strain evidence="1 2">DSM 17477</strain>
    </source>
</reference>
<dbReference type="Pfam" id="PF13692">
    <property type="entry name" value="Glyco_trans_1_4"/>
    <property type="match status" value="1"/>
</dbReference>
<keyword evidence="1" id="KW-0808">Transferase</keyword>
<dbReference type="SUPFAM" id="SSF53756">
    <property type="entry name" value="UDP-Glycosyltransferase/glycogen phosphorylase"/>
    <property type="match status" value="1"/>
</dbReference>